<dbReference type="Gene3D" id="3.40.50.2000">
    <property type="entry name" value="Glycogen Phosphorylase B"/>
    <property type="match status" value="2"/>
</dbReference>
<keyword evidence="1" id="KW-0808">Transferase</keyword>
<gene>
    <name evidence="3" type="ORF">BHL83_09550</name>
</gene>
<dbReference type="GO" id="GO:0016757">
    <property type="term" value="F:glycosyltransferase activity"/>
    <property type="evidence" value="ECO:0007669"/>
    <property type="project" value="InterPro"/>
</dbReference>
<dbReference type="Proteomes" id="UP000194219">
    <property type="component" value="Unassembled WGS sequence"/>
</dbReference>
<proteinExistence type="predicted"/>
<dbReference type="EMBL" id="MIMV01000244">
    <property type="protein sequence ID" value="OTA81633.1"/>
    <property type="molecule type" value="Genomic_DNA"/>
</dbReference>
<accession>A0AAE5J5C0</accession>
<dbReference type="PANTHER" id="PTHR46401">
    <property type="entry name" value="GLYCOSYLTRANSFERASE WBBK-RELATED"/>
    <property type="match status" value="1"/>
</dbReference>
<comment type="caution">
    <text evidence="3">The sequence shown here is derived from an EMBL/GenBank/DDBJ whole genome shotgun (WGS) entry which is preliminary data.</text>
</comment>
<evidence type="ECO:0000313" key="3">
    <source>
        <dbReference type="EMBL" id="OTA81633.1"/>
    </source>
</evidence>
<protein>
    <recommendedName>
        <fullName evidence="2">Glycosyl transferase family 1 domain-containing protein</fullName>
    </recommendedName>
</protein>
<name>A0AAE5J5C0_LIMRT</name>
<evidence type="ECO:0000313" key="4">
    <source>
        <dbReference type="Proteomes" id="UP000194219"/>
    </source>
</evidence>
<dbReference type="SUPFAM" id="SSF53756">
    <property type="entry name" value="UDP-Glycosyltransferase/glycogen phosphorylase"/>
    <property type="match status" value="1"/>
</dbReference>
<sequence length="364" mass="41834">MNLKRVIYVCNFAANYGGNFLSSLYNVAKKLSEKQVEVSFVFPDNAIGKNWEVNLEQFNVKYVDFNNSVFFLNTVKKLVTDNCIIHTHFLNEKSFLKLGLGINKFGFKNVNFVYHEHMVPSIELKYKIIGYSGDIILRNSYYIGVSPAVKKELEKLHFNNRTFLLTNGIDIKRLNFEENKTHKNNNILIFASAYYRKGTDLAVEAINSCRLRDKVQLILVTHNPVEAQSILEKHYGLVPKFVKIVPPYKNIALLYQNSFLFLSPSRSEAFGYANLESAYSGNQVIASNIPGQSTLKNVPYITWISKNSVSELQKAIMDAYKNKDSDNIKQQKLENNKFITANYSLDNWTIKLLEIYKKISNIKN</sequence>
<evidence type="ECO:0000259" key="2">
    <source>
        <dbReference type="Pfam" id="PF00534"/>
    </source>
</evidence>
<dbReference type="PANTHER" id="PTHR46401:SF2">
    <property type="entry name" value="GLYCOSYLTRANSFERASE WBBK-RELATED"/>
    <property type="match status" value="1"/>
</dbReference>
<organism evidence="3 4">
    <name type="scientific">Limosilactobacillus reuteri</name>
    <name type="common">Lactobacillus reuteri</name>
    <dbReference type="NCBI Taxonomy" id="1598"/>
    <lineage>
        <taxon>Bacteria</taxon>
        <taxon>Bacillati</taxon>
        <taxon>Bacillota</taxon>
        <taxon>Bacilli</taxon>
        <taxon>Lactobacillales</taxon>
        <taxon>Lactobacillaceae</taxon>
        <taxon>Limosilactobacillus</taxon>
    </lineage>
</organism>
<evidence type="ECO:0000256" key="1">
    <source>
        <dbReference type="ARBA" id="ARBA00022679"/>
    </source>
</evidence>
<dbReference type="CDD" id="cd03801">
    <property type="entry name" value="GT4_PimA-like"/>
    <property type="match status" value="1"/>
</dbReference>
<reference evidence="3 4" key="1">
    <citation type="submission" date="2016-09" db="EMBL/GenBank/DDBJ databases">
        <title>Lactobacillus reuteri KLR3006, genome sequencing and assembly.</title>
        <authorList>
            <person name="Lee J.-Y."/>
            <person name="Kim E.B."/>
            <person name="Choi Y.-J."/>
        </authorList>
    </citation>
    <scope>NUCLEOTIDE SEQUENCE [LARGE SCALE GENOMIC DNA]</scope>
    <source>
        <strain evidence="3 4">KLR3006</strain>
    </source>
</reference>
<dbReference type="Pfam" id="PF00534">
    <property type="entry name" value="Glycos_transf_1"/>
    <property type="match status" value="1"/>
</dbReference>
<dbReference type="AlphaFoldDB" id="A0AAE5J5C0"/>
<dbReference type="RefSeq" id="WP_086142810.1">
    <property type="nucleotide sequence ID" value="NZ_MIMF01000341.1"/>
</dbReference>
<feature type="domain" description="Glycosyl transferase family 1" evidence="2">
    <location>
        <begin position="174"/>
        <end position="332"/>
    </location>
</feature>
<dbReference type="InterPro" id="IPR001296">
    <property type="entry name" value="Glyco_trans_1"/>
</dbReference>